<evidence type="ECO:0000313" key="2">
    <source>
        <dbReference type="EMBL" id="GMG99888.1"/>
    </source>
</evidence>
<keyword evidence="3" id="KW-1185">Reference proteome</keyword>
<comment type="caution">
    <text evidence="2">The sequence shown here is derived from an EMBL/GenBank/DDBJ whole genome shotgun (WGS) entry which is preliminary data.</text>
</comment>
<reference evidence="2" key="1">
    <citation type="submission" date="2023-05" db="EMBL/GenBank/DDBJ databases">
        <title>Nepenthes gracilis genome sequencing.</title>
        <authorList>
            <person name="Fukushima K."/>
        </authorList>
    </citation>
    <scope>NUCLEOTIDE SEQUENCE</scope>
    <source>
        <strain evidence="2">SING2019-196</strain>
    </source>
</reference>
<gene>
    <name evidence="2" type="ORF">Nepgr_001728</name>
</gene>
<evidence type="ECO:0000256" key="1">
    <source>
        <dbReference type="SAM" id="MobiDB-lite"/>
    </source>
</evidence>
<proteinExistence type="predicted"/>
<name>A0AAD3P8P2_NEPGR</name>
<feature type="region of interest" description="Disordered" evidence="1">
    <location>
        <begin position="66"/>
        <end position="102"/>
    </location>
</feature>
<feature type="compositionally biased region" description="Basic residues" evidence="1">
    <location>
        <begin position="73"/>
        <end position="83"/>
    </location>
</feature>
<dbReference type="Proteomes" id="UP001279734">
    <property type="component" value="Unassembled WGS sequence"/>
</dbReference>
<dbReference type="EMBL" id="BSYO01000001">
    <property type="protein sequence ID" value="GMG99888.1"/>
    <property type="molecule type" value="Genomic_DNA"/>
</dbReference>
<evidence type="ECO:0000313" key="3">
    <source>
        <dbReference type="Proteomes" id="UP001279734"/>
    </source>
</evidence>
<accession>A0AAD3P8P2</accession>
<dbReference type="PANTHER" id="PTHR33699">
    <property type="entry name" value="EXPRESSED PROTEIN"/>
    <property type="match status" value="1"/>
</dbReference>
<sequence>MAEMCRRGGSQIPAFGDWEYVNELPITQYFESARQAGLLRYSSSSGECDPRSAPVAAPGFYALQLKKPPPPMRGRRREKRCHQRQHEQQAKQEARKHGGGGKKVFDVTVTELPNNNRLGHSAVRKQLHYRSDAVQGAADADLHPRIPRRAPKAVDEDLYQIPSHLLRSSHRKKKLGFITRCLVLPCAV</sequence>
<dbReference type="PANTHER" id="PTHR33699:SF3">
    <property type="entry name" value="OS06G0347300 PROTEIN"/>
    <property type="match status" value="1"/>
</dbReference>
<dbReference type="AlphaFoldDB" id="A0AAD3P8P2"/>
<organism evidence="2 3">
    <name type="scientific">Nepenthes gracilis</name>
    <name type="common">Slender pitcher plant</name>
    <dbReference type="NCBI Taxonomy" id="150966"/>
    <lineage>
        <taxon>Eukaryota</taxon>
        <taxon>Viridiplantae</taxon>
        <taxon>Streptophyta</taxon>
        <taxon>Embryophyta</taxon>
        <taxon>Tracheophyta</taxon>
        <taxon>Spermatophyta</taxon>
        <taxon>Magnoliopsida</taxon>
        <taxon>eudicotyledons</taxon>
        <taxon>Gunneridae</taxon>
        <taxon>Pentapetalae</taxon>
        <taxon>Caryophyllales</taxon>
        <taxon>Nepenthaceae</taxon>
        <taxon>Nepenthes</taxon>
    </lineage>
</organism>
<feature type="compositionally biased region" description="Basic and acidic residues" evidence="1">
    <location>
        <begin position="84"/>
        <end position="96"/>
    </location>
</feature>
<protein>
    <submittedName>
        <fullName evidence="2">Uncharacterized protein</fullName>
    </submittedName>
</protein>